<evidence type="ECO:0000313" key="2">
    <source>
        <dbReference type="EMBL" id="AXX61732.1"/>
    </source>
</evidence>
<dbReference type="Proteomes" id="UP000263418">
    <property type="component" value="Chromosome 2"/>
</dbReference>
<protein>
    <recommendedName>
        <fullName evidence="1">CD-NTase associated protein 4-like DNA endonuclease domain-containing protein</fullName>
    </recommendedName>
</protein>
<dbReference type="Pfam" id="PF14130">
    <property type="entry name" value="Cap4_nuclease"/>
    <property type="match status" value="1"/>
</dbReference>
<reference evidence="2 3" key="1">
    <citation type="submission" date="2017-01" db="EMBL/GenBank/DDBJ databases">
        <title>Complete Genome Sequence of Vibrio vulnificus FORC_053.</title>
        <authorList>
            <consortium name="Food-borne Pathogen Omics Research Center"/>
            <person name="Chung H.Y."/>
            <person name="Na E.J."/>
            <person name="Song J.S."/>
            <person name="Kim H."/>
            <person name="Lee J.-H."/>
            <person name="Ryu S."/>
            <person name="Choi S.H."/>
        </authorList>
    </citation>
    <scope>NUCLEOTIDE SEQUENCE [LARGE SCALE GENOMIC DNA]</scope>
    <source>
        <strain evidence="2 3">FORC_053</strain>
    </source>
</reference>
<dbReference type="InterPro" id="IPR025382">
    <property type="entry name" value="Cap4-like_endonuclease_dom"/>
</dbReference>
<gene>
    <name evidence="2" type="ORF">FORC53_3393</name>
</gene>
<proteinExistence type="predicted"/>
<organism evidence="2 3">
    <name type="scientific">Vibrio vulnificus</name>
    <dbReference type="NCBI Taxonomy" id="672"/>
    <lineage>
        <taxon>Bacteria</taxon>
        <taxon>Pseudomonadati</taxon>
        <taxon>Pseudomonadota</taxon>
        <taxon>Gammaproteobacteria</taxon>
        <taxon>Vibrionales</taxon>
        <taxon>Vibrionaceae</taxon>
        <taxon>Vibrio</taxon>
    </lineage>
</organism>
<dbReference type="EMBL" id="CP019291">
    <property type="protein sequence ID" value="AXX61732.1"/>
    <property type="molecule type" value="Genomic_DNA"/>
</dbReference>
<evidence type="ECO:0000313" key="3">
    <source>
        <dbReference type="Proteomes" id="UP000263418"/>
    </source>
</evidence>
<feature type="domain" description="CD-NTase associated protein 4-like DNA endonuclease" evidence="1">
    <location>
        <begin position="7"/>
        <end position="156"/>
    </location>
</feature>
<accession>A0AAN1PT73</accession>
<evidence type="ECO:0000259" key="1">
    <source>
        <dbReference type="Pfam" id="PF14130"/>
    </source>
</evidence>
<sequence length="363" mass="41315">MGQGINGGVEAGRGFSFQKCAALCLLLDDFPSFGKRKYFLAFEHHDDFLFAFYDGNDELDEVKAYQAKKKSLSSSWGTNDKLAEILCKLTMTGQRISQDNSINKSKNYSHRLSFISNAEIKLTNGKAGKKKKSISVKEDTTPIRFLTLDKEIQIKLEDIINSNAEPNDISEMNGLEFANISLNHNHKVNKDYLVGKMTSMFGDKISDYVAALDVLMTLFTDSELEFNKNGLPELSHSAKWVAKSQIENAMDVLTSQKKAYNLWRKYAEVLGKNLKIKFRYSKNYEEHIDNCFDGFKSLRNSELLKVKSLVKEHKDIVEDEYNECDGIISLIEYIRSEYKISLESHIIVFAVIASYVEMEDICG</sequence>
<dbReference type="AlphaFoldDB" id="A0AAN1PT73"/>
<dbReference type="GO" id="GO:0004518">
    <property type="term" value="F:nuclease activity"/>
    <property type="evidence" value="ECO:0007669"/>
    <property type="project" value="InterPro"/>
</dbReference>
<dbReference type="RefSeq" id="WP_025505174.1">
    <property type="nucleotide sequence ID" value="NZ_CP019291.1"/>
</dbReference>
<name>A0AAN1PT73_VIBVL</name>